<dbReference type="SUPFAM" id="SSF103473">
    <property type="entry name" value="MFS general substrate transporter"/>
    <property type="match status" value="1"/>
</dbReference>
<dbReference type="Proteomes" id="UP000803884">
    <property type="component" value="Unassembled WGS sequence"/>
</dbReference>
<keyword evidence="5" id="KW-0672">Quinate metabolism</keyword>
<proteinExistence type="inferred from homology"/>
<dbReference type="InterPro" id="IPR005829">
    <property type="entry name" value="Sugar_transporter_CS"/>
</dbReference>
<keyword evidence="7 10" id="KW-0472">Membrane</keyword>
<dbReference type="InterPro" id="IPR050360">
    <property type="entry name" value="MFS_Sugar_Transporters"/>
</dbReference>
<comment type="similarity">
    <text evidence="2 9">Belongs to the major facilitator superfamily. Sugar transporter (TC 2.A.1.1) family.</text>
</comment>
<dbReference type="AlphaFoldDB" id="A0AB34KBS5"/>
<dbReference type="Gene3D" id="1.20.1250.20">
    <property type="entry name" value="MFS general substrate transporter like domains"/>
    <property type="match status" value="1"/>
</dbReference>
<feature type="transmembrane region" description="Helical" evidence="10">
    <location>
        <begin position="380"/>
        <end position="402"/>
    </location>
</feature>
<dbReference type="InterPro" id="IPR020846">
    <property type="entry name" value="MFS_dom"/>
</dbReference>
<gene>
    <name evidence="12" type="ORF">WHR41_08892</name>
</gene>
<dbReference type="InterPro" id="IPR003663">
    <property type="entry name" value="Sugar/inositol_transpt"/>
</dbReference>
<dbReference type="InterPro" id="IPR036259">
    <property type="entry name" value="MFS_trans_sf"/>
</dbReference>
<accession>A0AB34KBS5</accession>
<feature type="transmembrane region" description="Helical" evidence="10">
    <location>
        <begin position="160"/>
        <end position="180"/>
    </location>
</feature>
<dbReference type="PANTHER" id="PTHR48022:SF34">
    <property type="entry name" value="MAJOR FACILITATOR SUPERFAMILY (MFS) PROFILE DOMAIN-CONTAINING PROTEIN-RELATED"/>
    <property type="match status" value="1"/>
</dbReference>
<evidence type="ECO:0000256" key="8">
    <source>
        <dbReference type="ARBA" id="ARBA00043213"/>
    </source>
</evidence>
<dbReference type="GeneID" id="96010334"/>
<dbReference type="RefSeq" id="XP_069225497.1">
    <property type="nucleotide sequence ID" value="XM_069377496.1"/>
</dbReference>
<evidence type="ECO:0000259" key="11">
    <source>
        <dbReference type="PROSITE" id="PS50850"/>
    </source>
</evidence>
<feature type="transmembrane region" description="Helical" evidence="10">
    <location>
        <begin position="192"/>
        <end position="213"/>
    </location>
</feature>
<evidence type="ECO:0000256" key="7">
    <source>
        <dbReference type="ARBA" id="ARBA00023136"/>
    </source>
</evidence>
<feature type="transmembrane region" description="Helical" evidence="10">
    <location>
        <begin position="68"/>
        <end position="88"/>
    </location>
</feature>
<comment type="subcellular location">
    <subcellularLocation>
        <location evidence="1">Membrane</location>
        <topology evidence="1">Multi-pass membrane protein</topology>
    </subcellularLocation>
</comment>
<sequence length="528" mass="58803">MGVLAKVEDRPTPPAVYNWRVYVSAMVASFASCMIGYTTSFIGTTVALDSFGNEFGFDEMSTAESTLIKANVVSLFQAGAFFGSPLAYTTCHYIGRVKSLWITASIFIVGAAITFASINGELGPLYASRIICGLGVGGCTMVVPIYIAEMAPPAIRGRLVGTYELGWQIGGLVGFWINYGMINTLPGSRNQWLIPFAIQLVPAGMLLIGSLMLKETPRWLFTKGRYDEGIKNLCWIRKLEADHTYILEEIAMMEQQIQDLPRGFFSPIKDALEDSKTRWRLFLGHSLFILQNFAGVNAINYYSPDIFRSVGIRSQDTIYLTTGLFGVVKTVITVFWLTVLIDKWGRRQLLIFGAIGGSVTMFIIGALVTTRVHSDTPTTMSLSSSGIATVFMVYLWTAIYVNSWNGTPWVINAEMFSQRTRNIGQLFASMANWLWTFIIARITPNMIDGMGESGYGMYFLFGAVTLCGLAFVWFFIPETKSVPLDKMDRLFEIRPTSKAHRTVMEEAQNESFDHDEIVAKLEKPDHVA</sequence>
<keyword evidence="3 9" id="KW-0813">Transport</keyword>
<organism evidence="12 13">
    <name type="scientific">Cladosporium halotolerans</name>
    <dbReference type="NCBI Taxonomy" id="1052096"/>
    <lineage>
        <taxon>Eukaryota</taxon>
        <taxon>Fungi</taxon>
        <taxon>Dikarya</taxon>
        <taxon>Ascomycota</taxon>
        <taxon>Pezizomycotina</taxon>
        <taxon>Dothideomycetes</taxon>
        <taxon>Dothideomycetidae</taxon>
        <taxon>Cladosporiales</taxon>
        <taxon>Cladosporiaceae</taxon>
        <taxon>Cladosporium</taxon>
    </lineage>
</organism>
<reference evidence="12 13" key="1">
    <citation type="journal article" date="2020" name="Microbiol. Resour. Announc.">
        <title>Draft Genome Sequence of a Cladosporium Species Isolated from the Mesophotic Ascidian Didemnum maculosum.</title>
        <authorList>
            <person name="Gioti A."/>
            <person name="Siaperas R."/>
            <person name="Nikolaivits E."/>
            <person name="Le Goff G."/>
            <person name="Ouazzani J."/>
            <person name="Kotoulas G."/>
            <person name="Topakas E."/>
        </authorList>
    </citation>
    <scope>NUCLEOTIDE SEQUENCE [LARGE SCALE GENOMIC DNA]</scope>
    <source>
        <strain evidence="12 13">TM138-S3</strain>
    </source>
</reference>
<feature type="transmembrane region" description="Helical" evidence="10">
    <location>
        <begin position="317"/>
        <end position="337"/>
    </location>
</feature>
<feature type="transmembrane region" description="Helical" evidence="10">
    <location>
        <begin position="455"/>
        <end position="476"/>
    </location>
</feature>
<feature type="transmembrane region" description="Helical" evidence="10">
    <location>
        <begin position="349"/>
        <end position="368"/>
    </location>
</feature>
<dbReference type="PROSITE" id="PS00217">
    <property type="entry name" value="SUGAR_TRANSPORT_2"/>
    <property type="match status" value="1"/>
</dbReference>
<evidence type="ECO:0000256" key="5">
    <source>
        <dbReference type="ARBA" id="ARBA00022911"/>
    </source>
</evidence>
<name>A0AB34KBS5_9PEZI</name>
<evidence type="ECO:0000313" key="13">
    <source>
        <dbReference type="Proteomes" id="UP000803884"/>
    </source>
</evidence>
<comment type="caution">
    <text evidence="12">The sequence shown here is derived from an EMBL/GenBank/DDBJ whole genome shotgun (WGS) entry which is preliminary data.</text>
</comment>
<keyword evidence="4 10" id="KW-0812">Transmembrane</keyword>
<keyword evidence="6 10" id="KW-1133">Transmembrane helix</keyword>
<evidence type="ECO:0000256" key="9">
    <source>
        <dbReference type="RuleBase" id="RU003346"/>
    </source>
</evidence>
<dbReference type="PANTHER" id="PTHR48022">
    <property type="entry name" value="PLASTIDIC GLUCOSE TRANSPORTER 4"/>
    <property type="match status" value="1"/>
</dbReference>
<evidence type="ECO:0000256" key="1">
    <source>
        <dbReference type="ARBA" id="ARBA00004141"/>
    </source>
</evidence>
<evidence type="ECO:0000256" key="4">
    <source>
        <dbReference type="ARBA" id="ARBA00022692"/>
    </source>
</evidence>
<dbReference type="NCBIfam" id="TIGR00879">
    <property type="entry name" value="SP"/>
    <property type="match status" value="1"/>
</dbReference>
<evidence type="ECO:0000313" key="12">
    <source>
        <dbReference type="EMBL" id="KAL1582390.1"/>
    </source>
</evidence>
<dbReference type="GO" id="GO:0005351">
    <property type="term" value="F:carbohydrate:proton symporter activity"/>
    <property type="evidence" value="ECO:0007669"/>
    <property type="project" value="TreeGrafter"/>
</dbReference>
<evidence type="ECO:0000256" key="10">
    <source>
        <dbReference type="SAM" id="Phobius"/>
    </source>
</evidence>
<feature type="transmembrane region" description="Helical" evidence="10">
    <location>
        <begin position="281"/>
        <end position="302"/>
    </location>
</feature>
<protein>
    <recommendedName>
        <fullName evidence="8">Quinate transporter</fullName>
    </recommendedName>
</protein>
<evidence type="ECO:0000256" key="2">
    <source>
        <dbReference type="ARBA" id="ARBA00010992"/>
    </source>
</evidence>
<feature type="transmembrane region" description="Helical" evidence="10">
    <location>
        <begin position="126"/>
        <end position="148"/>
    </location>
</feature>
<dbReference type="FunFam" id="1.20.1250.20:FF:000026">
    <property type="entry name" value="MFS quinate transporter QutD"/>
    <property type="match status" value="1"/>
</dbReference>
<dbReference type="PROSITE" id="PS51257">
    <property type="entry name" value="PROKAR_LIPOPROTEIN"/>
    <property type="match status" value="1"/>
</dbReference>
<dbReference type="GO" id="GO:0016020">
    <property type="term" value="C:membrane"/>
    <property type="evidence" value="ECO:0007669"/>
    <property type="project" value="UniProtKB-SubCell"/>
</dbReference>
<evidence type="ECO:0000256" key="3">
    <source>
        <dbReference type="ARBA" id="ARBA00022448"/>
    </source>
</evidence>
<feature type="transmembrane region" description="Helical" evidence="10">
    <location>
        <begin position="100"/>
        <end position="120"/>
    </location>
</feature>
<dbReference type="Pfam" id="PF00083">
    <property type="entry name" value="Sugar_tr"/>
    <property type="match status" value="1"/>
</dbReference>
<dbReference type="PRINTS" id="PR00171">
    <property type="entry name" value="SUGRTRNSPORT"/>
</dbReference>
<dbReference type="InterPro" id="IPR005828">
    <property type="entry name" value="MFS_sugar_transport-like"/>
</dbReference>
<dbReference type="PROSITE" id="PS50850">
    <property type="entry name" value="MFS"/>
    <property type="match status" value="1"/>
</dbReference>
<evidence type="ECO:0000256" key="6">
    <source>
        <dbReference type="ARBA" id="ARBA00022989"/>
    </source>
</evidence>
<feature type="domain" description="Major facilitator superfamily (MFS) profile" evidence="11">
    <location>
        <begin position="24"/>
        <end position="480"/>
    </location>
</feature>
<dbReference type="EMBL" id="JAAQHG020000052">
    <property type="protein sequence ID" value="KAL1582390.1"/>
    <property type="molecule type" value="Genomic_DNA"/>
</dbReference>
<feature type="transmembrane region" description="Helical" evidence="10">
    <location>
        <begin position="21"/>
        <end position="48"/>
    </location>
</feature>
<feature type="transmembrane region" description="Helical" evidence="10">
    <location>
        <begin position="423"/>
        <end position="443"/>
    </location>
</feature>
<keyword evidence="13" id="KW-1185">Reference proteome</keyword>